<name>A0A564YHU6_HYMDI</name>
<evidence type="ECO:0000256" key="11">
    <source>
        <dbReference type="SAM" id="SignalP"/>
    </source>
</evidence>
<evidence type="ECO:0000259" key="13">
    <source>
        <dbReference type="PROSITE" id="PS50871"/>
    </source>
</evidence>
<reference evidence="14 15" key="1">
    <citation type="submission" date="2019-07" db="EMBL/GenBank/DDBJ databases">
        <authorList>
            <person name="Jastrzebski P J."/>
            <person name="Paukszto L."/>
            <person name="Jastrzebski P J."/>
        </authorList>
    </citation>
    <scope>NUCLEOTIDE SEQUENCE [LARGE SCALE GENOMIC DNA]</scope>
    <source>
        <strain evidence="14 15">WMS-il1</strain>
    </source>
</reference>
<evidence type="ECO:0000256" key="5">
    <source>
        <dbReference type="ARBA" id="ARBA00023155"/>
    </source>
</evidence>
<keyword evidence="7 8" id="KW-0539">Nucleus</keyword>
<feature type="region of interest" description="Disordered" evidence="10">
    <location>
        <begin position="55"/>
        <end position="94"/>
    </location>
</feature>
<dbReference type="GO" id="GO:0000977">
    <property type="term" value="F:RNA polymerase II transcription regulatory region sequence-specific DNA binding"/>
    <property type="evidence" value="ECO:0007669"/>
    <property type="project" value="TreeGrafter"/>
</dbReference>
<keyword evidence="3" id="KW-0805">Transcription regulation</keyword>
<feature type="domain" description="C1q" evidence="13">
    <location>
        <begin position="99"/>
        <end position="235"/>
    </location>
</feature>
<evidence type="ECO:0000259" key="12">
    <source>
        <dbReference type="PROSITE" id="PS50071"/>
    </source>
</evidence>
<evidence type="ECO:0008006" key="16">
    <source>
        <dbReference type="Google" id="ProtNLM"/>
    </source>
</evidence>
<protein>
    <recommendedName>
        <fullName evidence="16">Homeobox domain-containing protein</fullName>
    </recommendedName>
</protein>
<evidence type="ECO:0000256" key="9">
    <source>
        <dbReference type="RuleBase" id="RU000682"/>
    </source>
</evidence>
<evidence type="ECO:0000256" key="4">
    <source>
        <dbReference type="ARBA" id="ARBA00023125"/>
    </source>
</evidence>
<feature type="DNA-binding region" description="Homeobox" evidence="8">
    <location>
        <begin position="295"/>
        <end position="354"/>
    </location>
</feature>
<evidence type="ECO:0000256" key="2">
    <source>
        <dbReference type="ARBA" id="ARBA00022473"/>
    </source>
</evidence>
<dbReference type="Proteomes" id="UP000321570">
    <property type="component" value="Unassembled WGS sequence"/>
</dbReference>
<dbReference type="SMART" id="SM00110">
    <property type="entry name" value="C1Q"/>
    <property type="match status" value="1"/>
</dbReference>
<dbReference type="SUPFAM" id="SSF46689">
    <property type="entry name" value="Homeodomain-like"/>
    <property type="match status" value="1"/>
</dbReference>
<evidence type="ECO:0000256" key="8">
    <source>
        <dbReference type="PROSITE-ProRule" id="PRU00108"/>
    </source>
</evidence>
<dbReference type="SMART" id="SM00389">
    <property type="entry name" value="HOX"/>
    <property type="match status" value="1"/>
</dbReference>
<dbReference type="Gene3D" id="2.60.120.40">
    <property type="match status" value="1"/>
</dbReference>
<dbReference type="GO" id="GO:0000981">
    <property type="term" value="F:DNA-binding transcription factor activity, RNA polymerase II-specific"/>
    <property type="evidence" value="ECO:0007669"/>
    <property type="project" value="InterPro"/>
</dbReference>
<keyword evidence="2" id="KW-0217">Developmental protein</keyword>
<comment type="subcellular location">
    <subcellularLocation>
        <location evidence="1 8 9">Nucleus</location>
    </subcellularLocation>
</comment>
<feature type="domain" description="Homeobox" evidence="12">
    <location>
        <begin position="293"/>
        <end position="353"/>
    </location>
</feature>
<dbReference type="FunFam" id="1.10.10.60:FF:000093">
    <property type="entry name" value="ALX homeobox protein 1"/>
    <property type="match status" value="1"/>
</dbReference>
<keyword evidence="4 8" id="KW-0238">DNA-binding</keyword>
<dbReference type="InterPro" id="IPR017970">
    <property type="entry name" value="Homeobox_CS"/>
</dbReference>
<dbReference type="PANTHER" id="PTHR24329:SF543">
    <property type="entry name" value="FI01017P-RELATED"/>
    <property type="match status" value="1"/>
</dbReference>
<feature type="region of interest" description="Disordered" evidence="10">
    <location>
        <begin position="465"/>
        <end position="511"/>
    </location>
</feature>
<evidence type="ECO:0000256" key="10">
    <source>
        <dbReference type="SAM" id="MobiDB-lite"/>
    </source>
</evidence>
<accession>A0A564YHU6</accession>
<dbReference type="PROSITE" id="PS00027">
    <property type="entry name" value="HOMEOBOX_1"/>
    <property type="match status" value="1"/>
</dbReference>
<dbReference type="Pfam" id="PF00386">
    <property type="entry name" value="C1q"/>
    <property type="match status" value="1"/>
</dbReference>
<evidence type="ECO:0000256" key="3">
    <source>
        <dbReference type="ARBA" id="ARBA00023015"/>
    </source>
</evidence>
<dbReference type="InterPro" id="IPR009057">
    <property type="entry name" value="Homeodomain-like_sf"/>
</dbReference>
<dbReference type="Gene3D" id="1.20.5.320">
    <property type="entry name" value="6-Phosphogluconate Dehydrogenase, domain 3"/>
    <property type="match status" value="1"/>
</dbReference>
<feature type="signal peptide" evidence="11">
    <location>
        <begin position="1"/>
        <end position="21"/>
    </location>
</feature>
<dbReference type="GO" id="GO:0005634">
    <property type="term" value="C:nucleus"/>
    <property type="evidence" value="ECO:0007669"/>
    <property type="project" value="UniProtKB-SubCell"/>
</dbReference>
<keyword evidence="5 8" id="KW-0371">Homeobox</keyword>
<dbReference type="CDD" id="cd00086">
    <property type="entry name" value="homeodomain"/>
    <property type="match status" value="1"/>
</dbReference>
<dbReference type="Pfam" id="PF00046">
    <property type="entry name" value="Homeodomain"/>
    <property type="match status" value="1"/>
</dbReference>
<keyword evidence="15" id="KW-1185">Reference proteome</keyword>
<keyword evidence="6" id="KW-0804">Transcription</keyword>
<dbReference type="Gene3D" id="1.10.10.60">
    <property type="entry name" value="Homeodomain-like"/>
    <property type="match status" value="1"/>
</dbReference>
<dbReference type="InterPro" id="IPR050649">
    <property type="entry name" value="Paired_Homeobox_TFs"/>
</dbReference>
<dbReference type="InterPro" id="IPR001356">
    <property type="entry name" value="HD"/>
</dbReference>
<dbReference type="PROSITE" id="PS50871">
    <property type="entry name" value="C1Q"/>
    <property type="match status" value="1"/>
</dbReference>
<organism evidence="14 15">
    <name type="scientific">Hymenolepis diminuta</name>
    <name type="common">Rat tapeworm</name>
    <dbReference type="NCBI Taxonomy" id="6216"/>
    <lineage>
        <taxon>Eukaryota</taxon>
        <taxon>Metazoa</taxon>
        <taxon>Spiralia</taxon>
        <taxon>Lophotrochozoa</taxon>
        <taxon>Platyhelminthes</taxon>
        <taxon>Cestoda</taxon>
        <taxon>Eucestoda</taxon>
        <taxon>Cyclophyllidea</taxon>
        <taxon>Hymenolepididae</taxon>
        <taxon>Hymenolepis</taxon>
    </lineage>
</organism>
<evidence type="ECO:0000313" key="14">
    <source>
        <dbReference type="EMBL" id="VUZ46776.1"/>
    </source>
</evidence>
<evidence type="ECO:0000256" key="1">
    <source>
        <dbReference type="ARBA" id="ARBA00004123"/>
    </source>
</evidence>
<evidence type="ECO:0000256" key="7">
    <source>
        <dbReference type="ARBA" id="ARBA00023242"/>
    </source>
</evidence>
<evidence type="ECO:0000313" key="15">
    <source>
        <dbReference type="Proteomes" id="UP000321570"/>
    </source>
</evidence>
<dbReference type="PROSITE" id="PS50071">
    <property type="entry name" value="HOMEOBOX_2"/>
    <property type="match status" value="1"/>
</dbReference>
<dbReference type="EMBL" id="CABIJS010000222">
    <property type="protein sequence ID" value="VUZ46776.1"/>
    <property type="molecule type" value="Genomic_DNA"/>
</dbReference>
<dbReference type="SUPFAM" id="SSF49842">
    <property type="entry name" value="TNF-like"/>
    <property type="match status" value="1"/>
</dbReference>
<proteinExistence type="predicted"/>
<feature type="compositionally biased region" description="Low complexity" evidence="10">
    <location>
        <begin position="472"/>
        <end position="497"/>
    </location>
</feature>
<gene>
    <name evidence="14" type="ORF">WMSIL1_LOCUS6811</name>
</gene>
<sequence>MIRMLLEFTVLSVTFFLSLEANDLVFHADKSSNPSCYFQLECTGKTAQGVEKVRVPIRSAQGPPGPKGDRGPRGIQGPVGPRGPEGPPGKPAPSALQLARKAQIAFYIGLSQNIEQVPPGNNCPLIFDTVILNIGGFYNATSGVFTTKVSGVYSFLLVVSARSYEKASAWLLLNGEKVLSAWCESKPWASATNQAILQLKRGDKLWLQCSKEAYHLHGYLYSSLSGHMLFPSPEEIEEPIQSNLRLSEIPKLSLKYSPFTKLQVTILDGIRISNQADGTINTNVCSSSNEDKQKKRRNRTTFTSFQLNEMERIFQKTHYPDVYAREQLALRTGLTEARVQVWFQNRRAKWRKRERLCNGNNTNGAGTISPMPSVFCYGEFTDNSNVFSEGLRKGFEHSEVPFPSDLIGRRPEYSQFLCNSMRSTGQYQKAFLPRYIKPSNTQAPFNEATRIFNSLMPKLYNPSTEFPHSQISHHQSPLSLPPSSHIPPSISLAQQQSQHHHHIQNESQTSFNLPVNLKAPEGIPKFMKDWPESDDVRWSLHDDRWMKQKCQQPGISSTTQSPIYSHPNFDAYSKQYGEYGSSELTLSSLNK</sequence>
<dbReference type="InterPro" id="IPR008983">
    <property type="entry name" value="Tumour_necrosis_fac-like_dom"/>
</dbReference>
<keyword evidence="11" id="KW-0732">Signal</keyword>
<feature type="chain" id="PRO_5022143272" description="Homeobox domain-containing protein" evidence="11">
    <location>
        <begin position="22"/>
        <end position="591"/>
    </location>
</feature>
<dbReference type="InterPro" id="IPR001073">
    <property type="entry name" value="C1q_dom"/>
</dbReference>
<dbReference type="PANTHER" id="PTHR24329">
    <property type="entry name" value="HOMEOBOX PROTEIN ARISTALESS"/>
    <property type="match status" value="1"/>
</dbReference>
<evidence type="ECO:0000256" key="6">
    <source>
        <dbReference type="ARBA" id="ARBA00023163"/>
    </source>
</evidence>
<dbReference type="PRINTS" id="PR00007">
    <property type="entry name" value="COMPLEMNTC1Q"/>
</dbReference>
<dbReference type="AlphaFoldDB" id="A0A564YHU6"/>